<evidence type="ECO:0000256" key="5">
    <source>
        <dbReference type="ARBA" id="ARBA00022857"/>
    </source>
</evidence>
<dbReference type="GO" id="GO:0016020">
    <property type="term" value="C:membrane"/>
    <property type="evidence" value="ECO:0007669"/>
    <property type="project" value="UniProtKB-SubCell"/>
</dbReference>
<dbReference type="Pfam" id="PF00106">
    <property type="entry name" value="adh_short"/>
    <property type="match status" value="1"/>
</dbReference>
<dbReference type="EMBL" id="OW240917">
    <property type="protein sequence ID" value="CAH2303289.1"/>
    <property type="molecule type" value="Genomic_DNA"/>
</dbReference>
<comment type="similarity">
    <text evidence="2">Belongs to the short-chain dehydrogenases/reductases (SDR) family.</text>
</comment>
<comment type="catalytic activity">
    <reaction evidence="10">
        <text>all-trans-retinol + NADP(+) = all-trans-retinal + NADPH + H(+)</text>
        <dbReference type="Rhea" id="RHEA:25033"/>
        <dbReference type="ChEBI" id="CHEBI:15378"/>
        <dbReference type="ChEBI" id="CHEBI:17336"/>
        <dbReference type="ChEBI" id="CHEBI:17898"/>
        <dbReference type="ChEBI" id="CHEBI:57783"/>
        <dbReference type="ChEBI" id="CHEBI:58349"/>
        <dbReference type="EC" id="1.1.1.300"/>
    </reaction>
</comment>
<dbReference type="SUPFAM" id="SSF51735">
    <property type="entry name" value="NAD(P)-binding Rossmann-fold domains"/>
    <property type="match status" value="1"/>
</dbReference>
<evidence type="ECO:0000256" key="6">
    <source>
        <dbReference type="ARBA" id="ARBA00022989"/>
    </source>
</evidence>
<dbReference type="Proteomes" id="UP001295444">
    <property type="component" value="Chromosome 06"/>
</dbReference>
<reference evidence="14" key="1">
    <citation type="submission" date="2022-03" db="EMBL/GenBank/DDBJ databases">
        <authorList>
            <person name="Alioto T."/>
            <person name="Alioto T."/>
            <person name="Gomez Garrido J."/>
        </authorList>
    </citation>
    <scope>NUCLEOTIDE SEQUENCE</scope>
</reference>
<organism evidence="14 15">
    <name type="scientific">Pelobates cultripes</name>
    <name type="common">Western spadefoot toad</name>
    <dbReference type="NCBI Taxonomy" id="61616"/>
    <lineage>
        <taxon>Eukaryota</taxon>
        <taxon>Metazoa</taxon>
        <taxon>Chordata</taxon>
        <taxon>Craniata</taxon>
        <taxon>Vertebrata</taxon>
        <taxon>Euteleostomi</taxon>
        <taxon>Amphibia</taxon>
        <taxon>Batrachia</taxon>
        <taxon>Anura</taxon>
        <taxon>Pelobatoidea</taxon>
        <taxon>Pelobatidae</taxon>
        <taxon>Pelobates</taxon>
    </lineage>
</organism>
<evidence type="ECO:0000256" key="7">
    <source>
        <dbReference type="ARBA" id="ARBA00023002"/>
    </source>
</evidence>
<evidence type="ECO:0000256" key="8">
    <source>
        <dbReference type="ARBA" id="ARBA00023098"/>
    </source>
</evidence>
<dbReference type="CDD" id="cd05339">
    <property type="entry name" value="17beta-HSDXI-like_SDR_c"/>
    <property type="match status" value="1"/>
</dbReference>
<accession>A0AAD1SPR5</accession>
<protein>
    <recommendedName>
        <fullName evidence="12">Short-chain dehydrogenase/reductase 3</fullName>
        <ecNumber evidence="3">1.1.1.300</ecNumber>
    </recommendedName>
    <alternativeName>
        <fullName evidence="13">Retinal short-chain dehydrogenase/reductase 1</fullName>
    </alternativeName>
</protein>
<evidence type="ECO:0000256" key="1">
    <source>
        <dbReference type="ARBA" id="ARBA00004141"/>
    </source>
</evidence>
<evidence type="ECO:0000313" key="15">
    <source>
        <dbReference type="Proteomes" id="UP001295444"/>
    </source>
</evidence>
<dbReference type="AlphaFoldDB" id="A0AAD1SPR5"/>
<dbReference type="Gene3D" id="3.40.50.720">
    <property type="entry name" value="NAD(P)-binding Rossmann-like Domain"/>
    <property type="match status" value="1"/>
</dbReference>
<keyword evidence="5" id="KW-0521">NADP</keyword>
<evidence type="ECO:0000256" key="9">
    <source>
        <dbReference type="ARBA" id="ARBA00023136"/>
    </source>
</evidence>
<keyword evidence="4" id="KW-0812">Transmembrane</keyword>
<evidence type="ECO:0000256" key="13">
    <source>
        <dbReference type="ARBA" id="ARBA00082544"/>
    </source>
</evidence>
<dbReference type="PRINTS" id="PR00081">
    <property type="entry name" value="GDHRDH"/>
</dbReference>
<dbReference type="PANTHER" id="PTHR24322">
    <property type="entry name" value="PKSB"/>
    <property type="match status" value="1"/>
</dbReference>
<dbReference type="GO" id="GO:0052650">
    <property type="term" value="F:all-trans-retinol dehydrogenase (NADP+) activity"/>
    <property type="evidence" value="ECO:0007669"/>
    <property type="project" value="UniProtKB-EC"/>
</dbReference>
<sequence>MIIVRDILSLLWEVWGCIVPSVLRLIVKPAEKNVQNEICLITGAAGRQGKHFALEFAKKGATLVLWDVDAEGNENTAQAARKLGVRVHAYICDVSKRQQVYQVAERVKQEVGDVTILINNARVVTGGSFLRCDDDVLEKAMTTNCHSNFWTVKAFLPRMITMNKGHIVTVASYLGLVAAANMEGYCASQFASVGFHEALSHLLKSRSIDNVKTTLVCPYKSNSGSFSGIRIRQDIELLVSSMCTEHGVKKAVTGVVTDQHTVFMPRLLYIVAILKHVVPWEVQLLFHKFLVTNSERTSDKMEAGSRMSSSK</sequence>
<comment type="function">
    <text evidence="11">Catalyzes the reduction of all-trans-retinal to all-trans-retinol in the presence of NADPH.</text>
</comment>
<evidence type="ECO:0000256" key="3">
    <source>
        <dbReference type="ARBA" id="ARBA00012852"/>
    </source>
</evidence>
<evidence type="ECO:0000313" key="14">
    <source>
        <dbReference type="EMBL" id="CAH2303289.1"/>
    </source>
</evidence>
<gene>
    <name evidence="14" type="ORF">PECUL_23A022901</name>
</gene>
<evidence type="ECO:0000256" key="2">
    <source>
        <dbReference type="ARBA" id="ARBA00006484"/>
    </source>
</evidence>
<keyword evidence="6" id="KW-1133">Transmembrane helix</keyword>
<proteinExistence type="inferred from homology"/>
<dbReference type="GO" id="GO:0005811">
    <property type="term" value="C:lipid droplet"/>
    <property type="evidence" value="ECO:0007669"/>
    <property type="project" value="TreeGrafter"/>
</dbReference>
<dbReference type="FunFam" id="3.40.50.720:FF:000131">
    <property type="entry name" value="Short-chain dehydrogenase/reductase 3"/>
    <property type="match status" value="1"/>
</dbReference>
<evidence type="ECO:0000256" key="12">
    <source>
        <dbReference type="ARBA" id="ARBA00068717"/>
    </source>
</evidence>
<evidence type="ECO:0000256" key="4">
    <source>
        <dbReference type="ARBA" id="ARBA00022692"/>
    </source>
</evidence>
<keyword evidence="15" id="KW-1185">Reference proteome</keyword>
<name>A0AAD1SPR5_PELCU</name>
<keyword evidence="7" id="KW-0560">Oxidoreductase</keyword>
<evidence type="ECO:0000256" key="11">
    <source>
        <dbReference type="ARBA" id="ARBA00059620"/>
    </source>
</evidence>
<dbReference type="PANTHER" id="PTHR24322:SF751">
    <property type="entry name" value="RETINOL DEHYDROGENASE 10"/>
    <property type="match status" value="1"/>
</dbReference>
<comment type="subcellular location">
    <subcellularLocation>
        <location evidence="1">Membrane</location>
        <topology evidence="1">Multi-pass membrane protein</topology>
    </subcellularLocation>
</comment>
<dbReference type="InterPro" id="IPR036291">
    <property type="entry name" value="NAD(P)-bd_dom_sf"/>
</dbReference>
<evidence type="ECO:0000256" key="10">
    <source>
        <dbReference type="ARBA" id="ARBA00050568"/>
    </source>
</evidence>
<keyword evidence="9" id="KW-0472">Membrane</keyword>
<dbReference type="EC" id="1.1.1.300" evidence="3"/>
<dbReference type="InterPro" id="IPR002347">
    <property type="entry name" value="SDR_fam"/>
</dbReference>
<keyword evidence="8" id="KW-0443">Lipid metabolism</keyword>